<dbReference type="PROSITE" id="PS51689">
    <property type="entry name" value="SAM_RNA_A_N6_MT"/>
    <property type="match status" value="1"/>
</dbReference>
<organism evidence="8">
    <name type="scientific">marine metagenome</name>
    <dbReference type="NCBI Taxonomy" id="408172"/>
    <lineage>
        <taxon>unclassified sequences</taxon>
        <taxon>metagenomes</taxon>
        <taxon>ecological metagenomes</taxon>
    </lineage>
</organism>
<sequence length="255" mass="29579">MSKKRDHPFRKKWGQNFLADRNLLDKIVRTIDPKKSDSILEIGPGEGALTELIYPIVKEMVAIEIDPMLIEHLKNRESLKGLNIVHGDVLLQDIENLPVKNLVRVIGNIPYNITSPIIFWLIEQLHFWDDAFIMMQKEVAERLSAVVGTKAYGRFTVVTGAYLNMEYCFTIPPDVFIPKPKVDSAIIRFTKKENPLISDEKYMRFNKLVSAAFSQRRKMLRNTLKGWDIHPDLQEQINFNRRPETLTIEEFVTLV</sequence>
<dbReference type="NCBIfam" id="TIGR00755">
    <property type="entry name" value="ksgA"/>
    <property type="match status" value="1"/>
</dbReference>
<dbReference type="PANTHER" id="PTHR11727:SF7">
    <property type="entry name" value="DIMETHYLADENOSINE TRANSFERASE-RELATED"/>
    <property type="match status" value="1"/>
</dbReference>
<dbReference type="CDD" id="cd02440">
    <property type="entry name" value="AdoMet_MTases"/>
    <property type="match status" value="1"/>
</dbReference>
<dbReference type="SMART" id="SM00650">
    <property type="entry name" value="rADc"/>
    <property type="match status" value="1"/>
</dbReference>
<gene>
    <name evidence="8" type="ORF">METZ01_LOCUS43936</name>
</gene>
<dbReference type="InterPro" id="IPR020598">
    <property type="entry name" value="rRNA_Ade_methylase_Trfase_N"/>
</dbReference>
<accession>A0A381RGZ0</accession>
<dbReference type="Pfam" id="PF00398">
    <property type="entry name" value="RrnaAD"/>
    <property type="match status" value="1"/>
</dbReference>
<dbReference type="HAMAP" id="MF_00607">
    <property type="entry name" value="16SrRNA_methyltr_A"/>
    <property type="match status" value="1"/>
</dbReference>
<evidence type="ECO:0000256" key="4">
    <source>
        <dbReference type="ARBA" id="ARBA00022679"/>
    </source>
</evidence>
<keyword evidence="6" id="KW-0694">RNA-binding</keyword>
<feature type="domain" description="Ribosomal RNA adenine methylase transferase N-terminal" evidence="7">
    <location>
        <begin position="23"/>
        <end position="193"/>
    </location>
</feature>
<evidence type="ECO:0000259" key="7">
    <source>
        <dbReference type="SMART" id="SM00650"/>
    </source>
</evidence>
<dbReference type="InterPro" id="IPR020596">
    <property type="entry name" value="rRNA_Ade_Mease_Trfase_CS"/>
</dbReference>
<reference evidence="8" key="1">
    <citation type="submission" date="2018-05" db="EMBL/GenBank/DDBJ databases">
        <authorList>
            <person name="Lanie J.A."/>
            <person name="Ng W.-L."/>
            <person name="Kazmierczak K.M."/>
            <person name="Andrzejewski T.M."/>
            <person name="Davidsen T.M."/>
            <person name="Wayne K.J."/>
            <person name="Tettelin H."/>
            <person name="Glass J.I."/>
            <person name="Rusch D."/>
            <person name="Podicherti R."/>
            <person name="Tsui H.-C.T."/>
            <person name="Winkler M.E."/>
        </authorList>
    </citation>
    <scope>NUCLEOTIDE SEQUENCE</scope>
</reference>
<dbReference type="PROSITE" id="PS01131">
    <property type="entry name" value="RRNA_A_DIMETH"/>
    <property type="match status" value="1"/>
</dbReference>
<evidence type="ECO:0000256" key="6">
    <source>
        <dbReference type="ARBA" id="ARBA00022884"/>
    </source>
</evidence>
<dbReference type="GO" id="GO:0005829">
    <property type="term" value="C:cytosol"/>
    <property type="evidence" value="ECO:0007669"/>
    <property type="project" value="TreeGrafter"/>
</dbReference>
<dbReference type="InterPro" id="IPR029063">
    <property type="entry name" value="SAM-dependent_MTases_sf"/>
</dbReference>
<dbReference type="AlphaFoldDB" id="A0A381RGZ0"/>
<dbReference type="Gene3D" id="3.40.50.150">
    <property type="entry name" value="Vaccinia Virus protein VP39"/>
    <property type="match status" value="1"/>
</dbReference>
<dbReference type="GO" id="GO:0003723">
    <property type="term" value="F:RNA binding"/>
    <property type="evidence" value="ECO:0007669"/>
    <property type="project" value="UniProtKB-KW"/>
</dbReference>
<keyword evidence="3" id="KW-0489">Methyltransferase</keyword>
<evidence type="ECO:0000256" key="2">
    <source>
        <dbReference type="ARBA" id="ARBA00022552"/>
    </source>
</evidence>
<dbReference type="GO" id="GO:0000179">
    <property type="term" value="F:rRNA (adenine-N6,N6-)-dimethyltransferase activity"/>
    <property type="evidence" value="ECO:0007669"/>
    <property type="project" value="InterPro"/>
</dbReference>
<dbReference type="SUPFAM" id="SSF53335">
    <property type="entry name" value="S-adenosyl-L-methionine-dependent methyltransferases"/>
    <property type="match status" value="1"/>
</dbReference>
<evidence type="ECO:0000256" key="3">
    <source>
        <dbReference type="ARBA" id="ARBA00022603"/>
    </source>
</evidence>
<keyword evidence="4" id="KW-0808">Transferase</keyword>
<protein>
    <recommendedName>
        <fullName evidence="7">Ribosomal RNA adenine methylase transferase N-terminal domain-containing protein</fullName>
    </recommendedName>
</protein>
<evidence type="ECO:0000256" key="5">
    <source>
        <dbReference type="ARBA" id="ARBA00022691"/>
    </source>
</evidence>
<dbReference type="EMBL" id="UINC01001946">
    <property type="protein sequence ID" value="SUZ91082.1"/>
    <property type="molecule type" value="Genomic_DNA"/>
</dbReference>
<dbReference type="PANTHER" id="PTHR11727">
    <property type="entry name" value="DIMETHYLADENOSINE TRANSFERASE"/>
    <property type="match status" value="1"/>
</dbReference>
<dbReference type="InterPro" id="IPR011530">
    <property type="entry name" value="rRNA_adenine_dimethylase"/>
</dbReference>
<proteinExistence type="inferred from homology"/>
<name>A0A381RGZ0_9ZZZZ</name>
<keyword evidence="1" id="KW-0963">Cytoplasm</keyword>
<dbReference type="InterPro" id="IPR001737">
    <property type="entry name" value="KsgA/Erm"/>
</dbReference>
<dbReference type="InterPro" id="IPR023165">
    <property type="entry name" value="rRNA_Ade_diMease-like_C"/>
</dbReference>
<keyword evidence="5" id="KW-0949">S-adenosyl-L-methionine</keyword>
<keyword evidence="2" id="KW-0698">rRNA processing</keyword>
<dbReference type="Gene3D" id="1.10.8.100">
    <property type="entry name" value="Ribosomal RNA adenine dimethylase-like, domain 2"/>
    <property type="match status" value="1"/>
</dbReference>
<evidence type="ECO:0000313" key="8">
    <source>
        <dbReference type="EMBL" id="SUZ91082.1"/>
    </source>
</evidence>
<evidence type="ECO:0000256" key="1">
    <source>
        <dbReference type="ARBA" id="ARBA00022490"/>
    </source>
</evidence>